<dbReference type="Pfam" id="PF07859">
    <property type="entry name" value="Abhydrolase_3"/>
    <property type="match status" value="1"/>
</dbReference>
<dbReference type="SUPFAM" id="SSF53474">
    <property type="entry name" value="alpha/beta-Hydrolases"/>
    <property type="match status" value="1"/>
</dbReference>
<dbReference type="AlphaFoldDB" id="A0A1I1JKD2"/>
<evidence type="ECO:0000313" key="4">
    <source>
        <dbReference type="Proteomes" id="UP000199161"/>
    </source>
</evidence>
<dbReference type="InterPro" id="IPR013094">
    <property type="entry name" value="AB_hydrolase_3"/>
</dbReference>
<dbReference type="PANTHER" id="PTHR48081:SF8">
    <property type="entry name" value="ALPHA_BETA HYDROLASE FOLD-3 DOMAIN-CONTAINING PROTEIN-RELATED"/>
    <property type="match status" value="1"/>
</dbReference>
<reference evidence="4" key="1">
    <citation type="submission" date="2016-10" db="EMBL/GenBank/DDBJ databases">
        <authorList>
            <person name="Varghese N."/>
            <person name="Submissions S."/>
        </authorList>
    </citation>
    <scope>NUCLEOTIDE SEQUENCE [LARGE SCALE GENOMIC DNA]</scope>
    <source>
        <strain evidence="4">DSM 13078</strain>
    </source>
</reference>
<dbReference type="OrthoDB" id="33195at2157"/>
<dbReference type="Gene3D" id="3.40.50.1820">
    <property type="entry name" value="alpha/beta hydrolase"/>
    <property type="match status" value="1"/>
</dbReference>
<protein>
    <submittedName>
        <fullName evidence="3">Acetyl esterase</fullName>
    </submittedName>
</protein>
<organism evidence="3 4">
    <name type="scientific">Natronobacterium haloterrestre</name>
    <name type="common">Halobiforma haloterrestris</name>
    <dbReference type="NCBI Taxonomy" id="148448"/>
    <lineage>
        <taxon>Archaea</taxon>
        <taxon>Methanobacteriati</taxon>
        <taxon>Methanobacteriota</taxon>
        <taxon>Stenosarchaea group</taxon>
        <taxon>Halobacteria</taxon>
        <taxon>Halobacteriales</taxon>
        <taxon>Natrialbaceae</taxon>
        <taxon>Natronobacterium</taxon>
    </lineage>
</organism>
<accession>A0A1I1JKD2</accession>
<evidence type="ECO:0000256" key="1">
    <source>
        <dbReference type="ARBA" id="ARBA00022801"/>
    </source>
</evidence>
<dbReference type="InterPro" id="IPR050300">
    <property type="entry name" value="GDXG_lipolytic_enzyme"/>
</dbReference>
<dbReference type="GO" id="GO:0016787">
    <property type="term" value="F:hydrolase activity"/>
    <property type="evidence" value="ECO:0007669"/>
    <property type="project" value="UniProtKB-KW"/>
</dbReference>
<proteinExistence type="predicted"/>
<dbReference type="Proteomes" id="UP000199161">
    <property type="component" value="Unassembled WGS sequence"/>
</dbReference>
<sequence>MDDADEATDELDPQLADTLRNGRVADLPAWHSMSVGEARRLEDEVFSAGDGPAVAAVEERRIDGPGGDLPVRIYWPDESTEGADDRLPALVFAHGGGWVLGTLDSADDLCREFATRVGAAAISVDYRLAPEHPFPAAAEDVRAALEWADEEAASLGIDPDRLGVAGSSAGAGLAAAVALETRDREVSPAVQLLCYPILDRDFERPSYREHADAELLSRADMEWFWERYLADPSDAADPRAAPLRADPEALEGAPPAVIATAGHDVLRSEGVAYADRLRTAGVETRHCHYPSLAHGFLSLTDAVDRAAVAMDEVTDAAAELL</sequence>
<evidence type="ECO:0000259" key="2">
    <source>
        <dbReference type="Pfam" id="PF07859"/>
    </source>
</evidence>
<name>A0A1I1JKD2_NATHA</name>
<dbReference type="InterPro" id="IPR029058">
    <property type="entry name" value="AB_hydrolase_fold"/>
</dbReference>
<feature type="domain" description="Alpha/beta hydrolase fold-3" evidence="2">
    <location>
        <begin position="90"/>
        <end position="297"/>
    </location>
</feature>
<dbReference type="EMBL" id="FOKW01000009">
    <property type="protein sequence ID" value="SFC48621.1"/>
    <property type="molecule type" value="Genomic_DNA"/>
</dbReference>
<dbReference type="RefSeq" id="WP_089789123.1">
    <property type="nucleotide sequence ID" value="NZ_FOKW01000009.1"/>
</dbReference>
<dbReference type="PANTHER" id="PTHR48081">
    <property type="entry name" value="AB HYDROLASE SUPERFAMILY PROTEIN C4A8.06C"/>
    <property type="match status" value="1"/>
</dbReference>
<gene>
    <name evidence="3" type="ORF">SAMN05444422_10943</name>
</gene>
<keyword evidence="1" id="KW-0378">Hydrolase</keyword>
<keyword evidence="4" id="KW-1185">Reference proteome</keyword>
<evidence type="ECO:0000313" key="3">
    <source>
        <dbReference type="EMBL" id="SFC48621.1"/>
    </source>
</evidence>